<dbReference type="Gene3D" id="1.10.10.10">
    <property type="entry name" value="Winged helix-like DNA-binding domain superfamily/Winged helix DNA-binding domain"/>
    <property type="match status" value="1"/>
</dbReference>
<dbReference type="GO" id="GO:1901135">
    <property type="term" value="P:carbohydrate derivative metabolic process"/>
    <property type="evidence" value="ECO:0007669"/>
    <property type="project" value="InterPro"/>
</dbReference>
<dbReference type="EMBL" id="FP929061">
    <property type="protein sequence ID" value="CBL37266.1"/>
    <property type="molecule type" value="Genomic_DNA"/>
</dbReference>
<dbReference type="InterPro" id="IPR035472">
    <property type="entry name" value="RpiR-like_SIS"/>
</dbReference>
<dbReference type="InterPro" id="IPR036388">
    <property type="entry name" value="WH-like_DNA-bd_sf"/>
</dbReference>
<feature type="domain" description="HTH rpiR-type" evidence="4">
    <location>
        <begin position="5"/>
        <end position="81"/>
    </location>
</feature>
<dbReference type="SUPFAM" id="SSF53697">
    <property type="entry name" value="SIS domain"/>
    <property type="match status" value="1"/>
</dbReference>
<gene>
    <name evidence="7" type="primary">murR_4</name>
    <name evidence="6" type="ORF">CL2_01560</name>
    <name evidence="7" type="ORF">ERS852425_03166</name>
</gene>
<dbReference type="PATRIC" id="fig|245018.3.peg.1445"/>
<keyword evidence="3" id="KW-0804">Transcription</keyword>
<dbReference type="PROSITE" id="PS51464">
    <property type="entry name" value="SIS"/>
    <property type="match status" value="1"/>
</dbReference>
<organism evidence="6 8">
    <name type="scientific">Anaerostipes hadrus</name>
    <dbReference type="NCBI Taxonomy" id="649756"/>
    <lineage>
        <taxon>Bacteria</taxon>
        <taxon>Bacillati</taxon>
        <taxon>Bacillota</taxon>
        <taxon>Clostridia</taxon>
        <taxon>Lachnospirales</taxon>
        <taxon>Lachnospiraceae</taxon>
        <taxon>Anaerostipes</taxon>
    </lineage>
</organism>
<feature type="domain" description="SIS" evidence="5">
    <location>
        <begin position="120"/>
        <end position="265"/>
    </location>
</feature>
<dbReference type="Gene3D" id="3.40.50.10490">
    <property type="entry name" value="Glucose-6-phosphate isomerase like protein, domain 1"/>
    <property type="match status" value="1"/>
</dbReference>
<dbReference type="PANTHER" id="PTHR30514">
    <property type="entry name" value="GLUCOKINASE"/>
    <property type="match status" value="1"/>
</dbReference>
<dbReference type="Pfam" id="PF01380">
    <property type="entry name" value="SIS"/>
    <property type="match status" value="1"/>
</dbReference>
<dbReference type="RefSeq" id="WP_008393167.1">
    <property type="nucleotide sequence ID" value="NC_021016.1"/>
</dbReference>
<evidence type="ECO:0000256" key="3">
    <source>
        <dbReference type="ARBA" id="ARBA00023163"/>
    </source>
</evidence>
<accession>D4MXC1</accession>
<evidence type="ECO:0000313" key="8">
    <source>
        <dbReference type="Proteomes" id="UP000008960"/>
    </source>
</evidence>
<dbReference type="AlphaFoldDB" id="D4MXC1"/>
<keyword evidence="2" id="KW-0238">DNA-binding</keyword>
<dbReference type="PANTHER" id="PTHR30514:SF1">
    <property type="entry name" value="HTH-TYPE TRANSCRIPTIONAL REGULATOR HEXR-RELATED"/>
    <property type="match status" value="1"/>
</dbReference>
<dbReference type="PROSITE" id="PS51071">
    <property type="entry name" value="HTH_RPIR"/>
    <property type="match status" value="1"/>
</dbReference>
<dbReference type="Proteomes" id="UP000008960">
    <property type="component" value="Chromosome"/>
</dbReference>
<dbReference type="Pfam" id="PF01418">
    <property type="entry name" value="HTH_6"/>
    <property type="match status" value="1"/>
</dbReference>
<reference evidence="7 9" key="3">
    <citation type="submission" date="2015-09" db="EMBL/GenBank/DDBJ databases">
        <authorList>
            <consortium name="Pathogen Informatics"/>
        </authorList>
    </citation>
    <scope>NUCLEOTIDE SEQUENCE [LARGE SCALE GENOMIC DNA]</scope>
    <source>
        <strain evidence="7 9">2789STDY5608868</strain>
    </source>
</reference>
<dbReference type="GO" id="GO:0003677">
    <property type="term" value="F:DNA binding"/>
    <property type="evidence" value="ECO:0007669"/>
    <property type="project" value="UniProtKB-KW"/>
</dbReference>
<evidence type="ECO:0000256" key="2">
    <source>
        <dbReference type="ARBA" id="ARBA00023125"/>
    </source>
</evidence>
<reference evidence="6 8" key="2">
    <citation type="submission" date="2010-03" db="EMBL/GenBank/DDBJ databases">
        <authorList>
            <person name="Pajon A."/>
        </authorList>
    </citation>
    <scope>NUCLEOTIDE SEQUENCE [LARGE SCALE GENOMIC DNA]</scope>
    <source>
        <strain evidence="6 8">SSC/2</strain>
    </source>
</reference>
<dbReference type="GO" id="GO:0003700">
    <property type="term" value="F:DNA-binding transcription factor activity"/>
    <property type="evidence" value="ECO:0007669"/>
    <property type="project" value="InterPro"/>
</dbReference>
<keyword evidence="1" id="KW-0805">Transcription regulation</keyword>
<evidence type="ECO:0000313" key="9">
    <source>
        <dbReference type="Proteomes" id="UP000095598"/>
    </source>
</evidence>
<dbReference type="InterPro" id="IPR001347">
    <property type="entry name" value="SIS_dom"/>
</dbReference>
<dbReference type="InterPro" id="IPR000281">
    <property type="entry name" value="HTH_RpiR"/>
</dbReference>
<evidence type="ECO:0000259" key="5">
    <source>
        <dbReference type="PROSITE" id="PS51464"/>
    </source>
</evidence>
<evidence type="ECO:0000313" key="6">
    <source>
        <dbReference type="EMBL" id="CBL37266.1"/>
    </source>
</evidence>
<dbReference type="InterPro" id="IPR046348">
    <property type="entry name" value="SIS_dom_sf"/>
</dbReference>
<dbReference type="GO" id="GO:0097367">
    <property type="term" value="F:carbohydrate derivative binding"/>
    <property type="evidence" value="ECO:0007669"/>
    <property type="project" value="InterPro"/>
</dbReference>
<protein>
    <submittedName>
        <fullName evidence="7">MurPQ operon repressor</fullName>
    </submittedName>
    <submittedName>
        <fullName evidence="6">Transcriptional regulator, RpiR family</fullName>
    </submittedName>
</protein>
<dbReference type="CDD" id="cd05013">
    <property type="entry name" value="SIS_RpiR"/>
    <property type="match status" value="1"/>
</dbReference>
<dbReference type="KEGG" id="bprl:CL2_01560"/>
<dbReference type="EMBL" id="CYXT01000036">
    <property type="protein sequence ID" value="CUN18281.1"/>
    <property type="molecule type" value="Genomic_DNA"/>
</dbReference>
<dbReference type="SUPFAM" id="SSF46689">
    <property type="entry name" value="Homeodomain-like"/>
    <property type="match status" value="1"/>
</dbReference>
<dbReference type="InterPro" id="IPR047640">
    <property type="entry name" value="RpiR-like"/>
</dbReference>
<proteinExistence type="predicted"/>
<evidence type="ECO:0000256" key="1">
    <source>
        <dbReference type="ARBA" id="ARBA00023015"/>
    </source>
</evidence>
<reference evidence="6 8" key="1">
    <citation type="submission" date="2010-03" db="EMBL/GenBank/DDBJ databases">
        <title>The genome sequence of Clostridiales sp. SSC/2.</title>
        <authorList>
            <consortium name="metaHIT consortium -- http://www.metahit.eu/"/>
            <person name="Pajon A."/>
            <person name="Turner K."/>
            <person name="Parkhill J."/>
            <person name="Duncan S."/>
            <person name="Flint H."/>
        </authorList>
    </citation>
    <scope>NUCLEOTIDE SEQUENCE [LARGE SCALE GENOMIC DNA]</scope>
    <source>
        <strain evidence="6 8">SSC/2</strain>
    </source>
</reference>
<sequence>MTSENDVLESIDKLYDQLFSKERQIADYIRANPQEVIMMNVSQLAKASKTSEATVVRTCKHLGYQGYYQMRLVLSRDIGTKSNDADLNEEGDFVQRIFEHNIQNLRAIASRLSKKELLTCAYKLTHATAVHILAIGNTTPIALDLSFRLSRFGVQAFSSSISEYYLNNVSLGKETDVVIALSGSGTAKQVLQAVDIAKDIGMEIICITADKDSPLARISDHVLSSYEELPLFNESKEPLSHLACMAIGDALLYAIKIYLMDKDTHPNSNIKKRTDDMEMFLSSTKL</sequence>
<dbReference type="InterPro" id="IPR009057">
    <property type="entry name" value="Homeodomain-like_sf"/>
</dbReference>
<name>D4MXC1_ANAHA</name>
<dbReference type="Proteomes" id="UP000095598">
    <property type="component" value="Unassembled WGS sequence"/>
</dbReference>
<evidence type="ECO:0000313" key="7">
    <source>
        <dbReference type="EMBL" id="CUN18281.1"/>
    </source>
</evidence>
<evidence type="ECO:0000259" key="4">
    <source>
        <dbReference type="PROSITE" id="PS51071"/>
    </source>
</evidence>